<dbReference type="InterPro" id="IPR031107">
    <property type="entry name" value="Small_HSP"/>
</dbReference>
<dbReference type="InterPro" id="IPR008978">
    <property type="entry name" value="HSP20-like_chaperone"/>
</dbReference>
<dbReference type="EMBL" id="FOEG01000004">
    <property type="protein sequence ID" value="SEO87932.1"/>
    <property type="molecule type" value="Genomic_DNA"/>
</dbReference>
<feature type="domain" description="SHSP" evidence="3">
    <location>
        <begin position="37"/>
        <end position="149"/>
    </location>
</feature>
<evidence type="ECO:0000256" key="1">
    <source>
        <dbReference type="PROSITE-ProRule" id="PRU00285"/>
    </source>
</evidence>
<dbReference type="Proteomes" id="UP000199657">
    <property type="component" value="Unassembled WGS sequence"/>
</dbReference>
<evidence type="ECO:0000313" key="4">
    <source>
        <dbReference type="EMBL" id="SEO87932.1"/>
    </source>
</evidence>
<gene>
    <name evidence="4" type="ORF">SAMN04488052_1049</name>
</gene>
<dbReference type="Gene3D" id="2.60.40.790">
    <property type="match status" value="1"/>
</dbReference>
<keyword evidence="5" id="KW-1185">Reference proteome</keyword>
<dbReference type="AlphaFoldDB" id="A0A1H8TAL2"/>
<sequence length="149" mass="16879">MFGDLARFDVPVFNELSRALRLMDETFGDFGSSDLRSAPRGAFPYVNVGETDEAVNVYVFAPGMNKDDLELTIENNTLFIHGQRKADDEAQGRTYYRRERFTGEFSRAVRLPEGIDADKVQAQMQDGVLSVRLEKAAEQRPRRIEIQAA</sequence>
<dbReference type="STRING" id="406100.SAMN04488052_1049"/>
<accession>A0A1H8TAL2</accession>
<evidence type="ECO:0000259" key="3">
    <source>
        <dbReference type="PROSITE" id="PS01031"/>
    </source>
</evidence>
<dbReference type="RefSeq" id="WP_091643022.1">
    <property type="nucleotide sequence ID" value="NZ_FOEG01000004.1"/>
</dbReference>
<reference evidence="4 5" key="1">
    <citation type="submission" date="2016-10" db="EMBL/GenBank/DDBJ databases">
        <authorList>
            <person name="de Groot N.N."/>
        </authorList>
    </citation>
    <scope>NUCLEOTIDE SEQUENCE [LARGE SCALE GENOMIC DNA]</scope>
    <source>
        <strain evidence="4 5">CGMCC 1.6291</strain>
    </source>
</reference>
<dbReference type="Pfam" id="PF00011">
    <property type="entry name" value="HSP20"/>
    <property type="match status" value="1"/>
</dbReference>
<organism evidence="4 5">
    <name type="scientific">Aquisalimonas asiatica</name>
    <dbReference type="NCBI Taxonomy" id="406100"/>
    <lineage>
        <taxon>Bacteria</taxon>
        <taxon>Pseudomonadati</taxon>
        <taxon>Pseudomonadota</taxon>
        <taxon>Gammaproteobacteria</taxon>
        <taxon>Chromatiales</taxon>
        <taxon>Ectothiorhodospiraceae</taxon>
        <taxon>Aquisalimonas</taxon>
    </lineage>
</organism>
<dbReference type="CDD" id="cd06464">
    <property type="entry name" value="ACD_sHsps-like"/>
    <property type="match status" value="1"/>
</dbReference>
<dbReference type="PROSITE" id="PS01031">
    <property type="entry name" value="SHSP"/>
    <property type="match status" value="1"/>
</dbReference>
<proteinExistence type="inferred from homology"/>
<comment type="similarity">
    <text evidence="1 2">Belongs to the small heat shock protein (HSP20) family.</text>
</comment>
<dbReference type="PANTHER" id="PTHR11527">
    <property type="entry name" value="HEAT-SHOCK PROTEIN 20 FAMILY MEMBER"/>
    <property type="match status" value="1"/>
</dbReference>
<name>A0A1H8TAL2_9GAMM</name>
<evidence type="ECO:0000256" key="2">
    <source>
        <dbReference type="RuleBase" id="RU003616"/>
    </source>
</evidence>
<protein>
    <submittedName>
        <fullName evidence="4">HSP20 family protein</fullName>
    </submittedName>
</protein>
<dbReference type="OrthoDB" id="9792695at2"/>
<dbReference type="InterPro" id="IPR002068">
    <property type="entry name" value="A-crystallin/Hsp20_dom"/>
</dbReference>
<evidence type="ECO:0000313" key="5">
    <source>
        <dbReference type="Proteomes" id="UP000199657"/>
    </source>
</evidence>
<dbReference type="SUPFAM" id="SSF49764">
    <property type="entry name" value="HSP20-like chaperones"/>
    <property type="match status" value="1"/>
</dbReference>